<evidence type="ECO:0000313" key="3">
    <source>
        <dbReference type="Proteomes" id="UP000306585"/>
    </source>
</evidence>
<reference evidence="2 3" key="1">
    <citation type="journal article" date="2019" name="Appl. Environ. Microbiol.">
        <title>Environmental Evidence and Genomic Insight of Iron-oxidizing Bacteria Preference Towards More Corrosion Resistant Stainless Steel at Higher Salinities.</title>
        <authorList>
            <person name="Garrison C.E."/>
            <person name="Price K.A."/>
            <person name="Field E.K."/>
        </authorList>
    </citation>
    <scope>NUCLEOTIDE SEQUENCE [LARGE SCALE GENOMIC DNA]</scope>
    <source>
        <strain evidence="2 3">P3</strain>
    </source>
</reference>
<feature type="domain" description="Methyltransferase" evidence="1">
    <location>
        <begin position="53"/>
        <end position="147"/>
    </location>
</feature>
<keyword evidence="2" id="KW-0808">Transferase</keyword>
<dbReference type="GO" id="GO:0008168">
    <property type="term" value="F:methyltransferase activity"/>
    <property type="evidence" value="ECO:0007669"/>
    <property type="project" value="UniProtKB-KW"/>
</dbReference>
<dbReference type="InterPro" id="IPR029063">
    <property type="entry name" value="SAM-dependent_MTases_sf"/>
</dbReference>
<dbReference type="InterPro" id="IPR041698">
    <property type="entry name" value="Methyltransf_25"/>
</dbReference>
<comment type="caution">
    <text evidence="2">The sequence shown here is derived from an EMBL/GenBank/DDBJ whole genome shotgun (WGS) entry which is preliminary data.</text>
</comment>
<dbReference type="Pfam" id="PF13649">
    <property type="entry name" value="Methyltransf_25"/>
    <property type="match status" value="1"/>
</dbReference>
<dbReference type="CDD" id="cd02440">
    <property type="entry name" value="AdoMet_MTases"/>
    <property type="match status" value="1"/>
</dbReference>
<dbReference type="EMBL" id="VBRY01000004">
    <property type="protein sequence ID" value="TLS67943.1"/>
    <property type="molecule type" value="Genomic_DNA"/>
</dbReference>
<accession>A0A5R9GU68</accession>
<proteinExistence type="predicted"/>
<evidence type="ECO:0000259" key="1">
    <source>
        <dbReference type="Pfam" id="PF13649"/>
    </source>
</evidence>
<protein>
    <submittedName>
        <fullName evidence="2">Class I SAM-dependent methyltransferase</fullName>
    </submittedName>
</protein>
<dbReference type="OrthoDB" id="9800454at2"/>
<dbReference type="AlphaFoldDB" id="A0A5R9GU68"/>
<keyword evidence="2" id="KW-0489">Methyltransferase</keyword>
<keyword evidence="3" id="KW-1185">Reference proteome</keyword>
<dbReference type="Gene3D" id="3.40.50.150">
    <property type="entry name" value="Vaccinia Virus protein VP39"/>
    <property type="match status" value="1"/>
</dbReference>
<dbReference type="SUPFAM" id="SSF53335">
    <property type="entry name" value="S-adenosyl-L-methionine-dependent methyltransferases"/>
    <property type="match status" value="1"/>
</dbReference>
<gene>
    <name evidence="2" type="ORF">FEF65_05730</name>
</gene>
<sequence length="200" mass="23093">MKEEQRKRIVDKHRDSLKRHGYHANALYWSSREVQELRFQHLAAIGMAAGDSVLDVGCGFGDFKRWSEERGCPLDYTGLDLSADLLAEAKLLHEDGHFFVGDLFDIDFTEQQFDWVILSGALNENLLDDGAYAKRVIARMYEVCRRGVAFNLLDARHLNAHDLQSHQPDRVLAWCREITPDCTLIDDYLDNDFTIFMRRA</sequence>
<evidence type="ECO:0000313" key="2">
    <source>
        <dbReference type="EMBL" id="TLS67943.1"/>
    </source>
</evidence>
<dbReference type="GO" id="GO:0032259">
    <property type="term" value="P:methylation"/>
    <property type="evidence" value="ECO:0007669"/>
    <property type="project" value="UniProtKB-KW"/>
</dbReference>
<dbReference type="Proteomes" id="UP000306585">
    <property type="component" value="Unassembled WGS sequence"/>
</dbReference>
<name>A0A5R9GU68_9PROT</name>
<dbReference type="RefSeq" id="WP_138238840.1">
    <property type="nucleotide sequence ID" value="NZ_VBRY01000004.1"/>
</dbReference>
<organism evidence="2 3">
    <name type="scientific">Mariprofundus erugo</name>
    <dbReference type="NCBI Taxonomy" id="2528639"/>
    <lineage>
        <taxon>Bacteria</taxon>
        <taxon>Pseudomonadati</taxon>
        <taxon>Pseudomonadota</taxon>
        <taxon>Candidatius Mariprofundia</taxon>
        <taxon>Mariprofundales</taxon>
        <taxon>Mariprofundaceae</taxon>
        <taxon>Mariprofundus</taxon>
    </lineage>
</organism>